<reference evidence="2" key="1">
    <citation type="submission" date="2022-11" db="UniProtKB">
        <authorList>
            <consortium name="WormBaseParasite"/>
        </authorList>
    </citation>
    <scope>IDENTIFICATION</scope>
</reference>
<evidence type="ECO:0000313" key="2">
    <source>
        <dbReference type="WBParaSite" id="ES5_v2.g19001.t1"/>
    </source>
</evidence>
<dbReference type="Proteomes" id="UP000887579">
    <property type="component" value="Unplaced"/>
</dbReference>
<proteinExistence type="predicted"/>
<dbReference type="WBParaSite" id="ES5_v2.g19001.t1">
    <property type="protein sequence ID" value="ES5_v2.g19001.t1"/>
    <property type="gene ID" value="ES5_v2.g19001"/>
</dbReference>
<sequence length="220" mass="24642">MEEIYQQLTQKAINLITENNGSKRILIGLAGPPGSGKTTTAKKVCDKINEIIGAGTATVLPMDGFHIPRNKLKEMENAEYLFKRRGAPFTFDPAALLSLIKKLKSAETTVKAPSFDHALKDPIQDDIEIPASIKMIILEGNYLLLKDPIWCEISKEFNQKWLITADWEIIKERLIQRHLNAGICANYGEAIARANENDIPNGHYIIENSVKPDFTFKGHL</sequence>
<evidence type="ECO:0000313" key="1">
    <source>
        <dbReference type="Proteomes" id="UP000887579"/>
    </source>
</evidence>
<name>A0AC34FP37_9BILA</name>
<organism evidence="1 2">
    <name type="scientific">Panagrolaimus sp. ES5</name>
    <dbReference type="NCBI Taxonomy" id="591445"/>
    <lineage>
        <taxon>Eukaryota</taxon>
        <taxon>Metazoa</taxon>
        <taxon>Ecdysozoa</taxon>
        <taxon>Nematoda</taxon>
        <taxon>Chromadorea</taxon>
        <taxon>Rhabditida</taxon>
        <taxon>Tylenchina</taxon>
        <taxon>Panagrolaimomorpha</taxon>
        <taxon>Panagrolaimoidea</taxon>
        <taxon>Panagrolaimidae</taxon>
        <taxon>Panagrolaimus</taxon>
    </lineage>
</organism>
<accession>A0AC34FP37</accession>
<protein>
    <submittedName>
        <fullName evidence="2">NB-ARC domain-containing protein</fullName>
    </submittedName>
</protein>